<dbReference type="Proteomes" id="UP000321154">
    <property type="component" value="Unassembled WGS sequence"/>
</dbReference>
<evidence type="ECO:0008006" key="4">
    <source>
        <dbReference type="Google" id="ProtNLM"/>
    </source>
</evidence>
<gene>
    <name evidence="2" type="ORF">FFA01_19770</name>
</gene>
<organism evidence="2 3">
    <name type="scientific">Frigoribacterium faeni</name>
    <dbReference type="NCBI Taxonomy" id="145483"/>
    <lineage>
        <taxon>Bacteria</taxon>
        <taxon>Bacillati</taxon>
        <taxon>Actinomycetota</taxon>
        <taxon>Actinomycetes</taxon>
        <taxon>Micrococcales</taxon>
        <taxon>Microbacteriaceae</taxon>
        <taxon>Frigoribacterium</taxon>
    </lineage>
</organism>
<dbReference type="EMBL" id="BJUV01000018">
    <property type="protein sequence ID" value="GEK83668.1"/>
    <property type="molecule type" value="Genomic_DNA"/>
</dbReference>
<evidence type="ECO:0000256" key="1">
    <source>
        <dbReference type="SAM" id="Phobius"/>
    </source>
</evidence>
<keyword evidence="1" id="KW-0472">Membrane</keyword>
<protein>
    <recommendedName>
        <fullName evidence="4">Amino acid permease</fullName>
    </recommendedName>
</protein>
<reference evidence="2 3" key="1">
    <citation type="submission" date="2019-07" db="EMBL/GenBank/DDBJ databases">
        <title>Whole genome shotgun sequence of Frigoribacterium faeni NBRC 103066.</title>
        <authorList>
            <person name="Hosoyama A."/>
            <person name="Uohara A."/>
            <person name="Ohji S."/>
            <person name="Ichikawa N."/>
        </authorList>
    </citation>
    <scope>NUCLEOTIDE SEQUENCE [LARGE SCALE GENOMIC DNA]</scope>
    <source>
        <strain evidence="2 3">NBRC 103066</strain>
    </source>
</reference>
<accession>A0ABQ0UQA4</accession>
<proteinExistence type="predicted"/>
<name>A0ABQ0UQA4_9MICO</name>
<sequence>MLSPVVHALCAALAIVGAIVTTDAIGRVAATVATLLYVSSGLLSLVTTVMIVVVRSRVTRGGPRPPVVVPLVYALSPIAAALLLAAAYVSRLNGGPFVGGWAGMFVTTLSLVLLSRRLKLQGSGDQRQSSGGTLSS</sequence>
<keyword evidence="1" id="KW-1133">Transmembrane helix</keyword>
<feature type="transmembrane region" description="Helical" evidence="1">
    <location>
        <begin position="66"/>
        <end position="89"/>
    </location>
</feature>
<feature type="transmembrane region" description="Helical" evidence="1">
    <location>
        <begin position="95"/>
        <end position="114"/>
    </location>
</feature>
<evidence type="ECO:0000313" key="3">
    <source>
        <dbReference type="Proteomes" id="UP000321154"/>
    </source>
</evidence>
<evidence type="ECO:0000313" key="2">
    <source>
        <dbReference type="EMBL" id="GEK83668.1"/>
    </source>
</evidence>
<comment type="caution">
    <text evidence="2">The sequence shown here is derived from an EMBL/GenBank/DDBJ whole genome shotgun (WGS) entry which is preliminary data.</text>
</comment>
<keyword evidence="1" id="KW-0812">Transmembrane</keyword>
<keyword evidence="3" id="KW-1185">Reference proteome</keyword>
<feature type="transmembrane region" description="Helical" evidence="1">
    <location>
        <begin position="34"/>
        <end position="54"/>
    </location>
</feature>